<dbReference type="InterPro" id="IPR018553">
    <property type="entry name" value="E2_Ub-conjug_enz"/>
</dbReference>
<sequence>MNEERRTLTRGQERCRYIPLRLTAEERQYLVILDQALEVCEYTDIVDVTFSHLRTSKQSRIMSSLVDLLAIKCGLIMSNDLGKGEALLVDKSLDQNVPLFSKIFEIGRRYKIMNPSKMRDTYGKLMYVCMDTQQNLSTGNGKKLEFVSKIKTVYSLLKGTGCEDLMDDPLLEDATAVLDDQYEEDLDFRVPSEGKDTDPDTLDISEHEQGLSMADRKALKAEAYQQLVEKYTQRNAKIAGDGGSSQFKALKKEDIELAIASITDNNAFLNFNVGPVERMLKLLNENFDQGKIIEGFSLELRGTPKKASYLSPYSSPFSFSGFSSSYKGRGACLSHDHSTQYSFVYQSLRLWKEIMRNMPRLWIAADQDMLNEYYRLADTGQGYQRLQACPKVGTLMNSILRSVQDSVGSPWVGLSVIHLGDRDVPNALVFIDKYTQVPRILTPIAQCIHRLPGVLYQDPAFHKYVKEEWGSIEGLRMQILSDFFKHGFDGSGDDGGSCIDGRLTSTWNWCSKLHKKPYYHVFMFTGFQGFDGDWKQD</sequence>
<dbReference type="PANTHER" id="PTHR31560">
    <property type="entry name" value="UPF0652 PROTEIN C16A11.03C-RELATED"/>
    <property type="match status" value="1"/>
</dbReference>
<dbReference type="AlphaFoldDB" id="D6PJ38"/>
<feature type="domain" description="Non-canonical E2 ubiquitin-conjugating enzyme C-terminal" evidence="1">
    <location>
        <begin position="15"/>
        <end position="180"/>
    </location>
</feature>
<organism evidence="2">
    <name type="scientific">uncultured organism MedDCM-OCT-S04-C2</name>
    <dbReference type="NCBI Taxonomy" id="743613"/>
    <lineage>
        <taxon>unclassified sequences</taxon>
        <taxon>environmental samples</taxon>
    </lineage>
</organism>
<dbReference type="Pfam" id="PF09418">
    <property type="entry name" value="DUF2009"/>
    <property type="match status" value="2"/>
</dbReference>
<protein>
    <submittedName>
        <fullName evidence="2">Predicted protein</fullName>
    </submittedName>
</protein>
<dbReference type="EMBL" id="GU943090">
    <property type="protein sequence ID" value="ADD95739.1"/>
    <property type="molecule type" value="Genomic_DNA"/>
</dbReference>
<feature type="domain" description="Non-canonical E2 ubiquitin-conjugating enzyme C-terminal" evidence="1">
    <location>
        <begin position="227"/>
        <end position="532"/>
    </location>
</feature>
<evidence type="ECO:0000259" key="1">
    <source>
        <dbReference type="Pfam" id="PF09418"/>
    </source>
</evidence>
<dbReference type="PANTHER" id="PTHR31560:SF0">
    <property type="entry name" value="UPF0652 PROTEIN C22H10.08"/>
    <property type="match status" value="1"/>
</dbReference>
<evidence type="ECO:0000313" key="2">
    <source>
        <dbReference type="EMBL" id="ADD95739.1"/>
    </source>
</evidence>
<accession>D6PJ38</accession>
<reference evidence="2" key="1">
    <citation type="journal article" date="2010" name="ISME J.">
        <title>Metagenome of the Mediterranean deep chlorophyll maximum studied by direct and fosmid library 454 pyrosequencing.</title>
        <authorList>
            <person name="Ghai R."/>
            <person name="Martin-Cuadrado A.B."/>
            <person name="Molto A.G."/>
            <person name="Heredia I.G."/>
            <person name="Cabrera R."/>
            <person name="Martin J."/>
            <person name="Verdu M."/>
            <person name="Deschamps P."/>
            <person name="Moreira D."/>
            <person name="Lopez-Garcia P."/>
            <person name="Mira A."/>
            <person name="Rodriguez-Valera F."/>
        </authorList>
    </citation>
    <scope>NUCLEOTIDE SEQUENCE</scope>
</reference>
<name>D6PJ38_9ZZZZ</name>
<dbReference type="InterPro" id="IPR057668">
    <property type="entry name" value="E2_Ub-conjug_enz_C"/>
</dbReference>
<proteinExistence type="predicted"/>